<organism evidence="9 10">
    <name type="scientific">Actinomadura miaoliensis</name>
    <dbReference type="NCBI Taxonomy" id="430685"/>
    <lineage>
        <taxon>Bacteria</taxon>
        <taxon>Bacillati</taxon>
        <taxon>Actinomycetota</taxon>
        <taxon>Actinomycetes</taxon>
        <taxon>Streptosporangiales</taxon>
        <taxon>Thermomonosporaceae</taxon>
        <taxon>Actinomadura</taxon>
    </lineage>
</organism>
<evidence type="ECO:0000313" key="9">
    <source>
        <dbReference type="EMBL" id="GAA4054685.1"/>
    </source>
</evidence>
<dbReference type="Gene3D" id="3.90.640.10">
    <property type="entry name" value="Actin, Chain A, domain 4"/>
    <property type="match status" value="1"/>
</dbReference>
<evidence type="ECO:0000259" key="8">
    <source>
        <dbReference type="PROSITE" id="PS50011"/>
    </source>
</evidence>
<dbReference type="CDD" id="cd14014">
    <property type="entry name" value="STKc_PknB_like"/>
    <property type="match status" value="1"/>
</dbReference>
<dbReference type="Gene3D" id="1.20.1270.10">
    <property type="match status" value="1"/>
</dbReference>
<dbReference type="InterPro" id="IPR011009">
    <property type="entry name" value="Kinase-like_dom_sf"/>
</dbReference>
<dbReference type="InterPro" id="IPR000719">
    <property type="entry name" value="Prot_kinase_dom"/>
</dbReference>
<dbReference type="SUPFAM" id="SSF56112">
    <property type="entry name" value="Protein kinase-like (PK-like)"/>
    <property type="match status" value="1"/>
</dbReference>
<dbReference type="CDD" id="cd10234">
    <property type="entry name" value="ASKHA_NBD_HSP70_DnaK-like"/>
    <property type="match status" value="1"/>
</dbReference>
<dbReference type="PRINTS" id="PR00301">
    <property type="entry name" value="HEATSHOCK70"/>
</dbReference>
<evidence type="ECO:0000256" key="1">
    <source>
        <dbReference type="ARBA" id="ARBA00007381"/>
    </source>
</evidence>
<evidence type="ECO:0000256" key="6">
    <source>
        <dbReference type="ARBA" id="ARBA00023186"/>
    </source>
</evidence>
<dbReference type="Pfam" id="PF00069">
    <property type="entry name" value="Pkinase"/>
    <property type="match status" value="1"/>
</dbReference>
<keyword evidence="6" id="KW-0143">Chaperone</keyword>
<feature type="binding site" evidence="7">
    <location>
        <position position="34"/>
    </location>
    <ligand>
        <name>ATP</name>
        <dbReference type="ChEBI" id="CHEBI:30616"/>
    </ligand>
</feature>
<dbReference type="PROSITE" id="PS50011">
    <property type="entry name" value="PROTEIN_KINASE_DOM"/>
    <property type="match status" value="1"/>
</dbReference>
<evidence type="ECO:0000256" key="3">
    <source>
        <dbReference type="ARBA" id="ARBA00022741"/>
    </source>
</evidence>
<dbReference type="Proteomes" id="UP001500683">
    <property type="component" value="Unassembled WGS sequence"/>
</dbReference>
<dbReference type="SMART" id="SM00220">
    <property type="entry name" value="S_TKc"/>
    <property type="match status" value="1"/>
</dbReference>
<reference evidence="10" key="1">
    <citation type="journal article" date="2019" name="Int. J. Syst. Evol. Microbiol.">
        <title>The Global Catalogue of Microorganisms (GCM) 10K type strain sequencing project: providing services to taxonomists for standard genome sequencing and annotation.</title>
        <authorList>
            <consortium name="The Broad Institute Genomics Platform"/>
            <consortium name="The Broad Institute Genome Sequencing Center for Infectious Disease"/>
            <person name="Wu L."/>
            <person name="Ma J."/>
        </authorList>
    </citation>
    <scope>NUCLEOTIDE SEQUENCE [LARGE SCALE GENOMIC DNA]</scope>
    <source>
        <strain evidence="10">JCM 16702</strain>
    </source>
</reference>
<evidence type="ECO:0000313" key="10">
    <source>
        <dbReference type="Proteomes" id="UP001500683"/>
    </source>
</evidence>
<dbReference type="PANTHER" id="PTHR19375">
    <property type="entry name" value="HEAT SHOCK PROTEIN 70KDA"/>
    <property type="match status" value="1"/>
</dbReference>
<evidence type="ECO:0000256" key="4">
    <source>
        <dbReference type="ARBA" id="ARBA00022840"/>
    </source>
</evidence>
<dbReference type="Gene3D" id="1.10.510.10">
    <property type="entry name" value="Transferase(Phosphotransferase) domain 1"/>
    <property type="match status" value="1"/>
</dbReference>
<evidence type="ECO:0000256" key="5">
    <source>
        <dbReference type="ARBA" id="ARBA00023016"/>
    </source>
</evidence>
<keyword evidence="5" id="KW-0346">Stress response</keyword>
<evidence type="ECO:0000256" key="2">
    <source>
        <dbReference type="ARBA" id="ARBA00022553"/>
    </source>
</evidence>
<dbReference type="InterPro" id="IPR043129">
    <property type="entry name" value="ATPase_NBD"/>
</dbReference>
<dbReference type="InterPro" id="IPR013126">
    <property type="entry name" value="Hsp_70_fam"/>
</dbReference>
<feature type="domain" description="Protein kinase" evidence="8">
    <location>
        <begin position="5"/>
        <end position="271"/>
    </location>
</feature>
<dbReference type="PROSITE" id="PS00297">
    <property type="entry name" value="HSP70_1"/>
    <property type="match status" value="1"/>
</dbReference>
<keyword evidence="3 7" id="KW-0547">Nucleotide-binding</keyword>
<keyword evidence="4 7" id="KW-0067">ATP-binding</keyword>
<keyword evidence="2" id="KW-0597">Phosphoprotein</keyword>
<dbReference type="InterPro" id="IPR018181">
    <property type="entry name" value="Heat_shock_70_CS"/>
</dbReference>
<dbReference type="Gene3D" id="2.60.34.10">
    <property type="entry name" value="Substrate Binding Domain Of DNAk, Chain A, domain 1"/>
    <property type="match status" value="1"/>
</dbReference>
<comment type="similarity">
    <text evidence="1">Belongs to the heat shock protein 70 family.</text>
</comment>
<dbReference type="SUPFAM" id="SSF53067">
    <property type="entry name" value="Actin-like ATPase domain"/>
    <property type="match status" value="2"/>
</dbReference>
<proteinExistence type="inferred from homology"/>
<name>A0ABP7UWX5_9ACTN</name>
<dbReference type="Gene3D" id="3.30.200.20">
    <property type="entry name" value="Phosphorylase Kinase, domain 1"/>
    <property type="match status" value="1"/>
</dbReference>
<dbReference type="NCBIfam" id="NF001413">
    <property type="entry name" value="PRK00290.1"/>
    <property type="match status" value="1"/>
</dbReference>
<dbReference type="Gene3D" id="3.30.420.40">
    <property type="match status" value="2"/>
</dbReference>
<comment type="caution">
    <text evidence="9">The sequence shown here is derived from an EMBL/GenBank/DDBJ whole genome shotgun (WGS) entry which is preliminary data.</text>
</comment>
<gene>
    <name evidence="9" type="ORF">GCM10022214_02030</name>
</gene>
<dbReference type="InterPro" id="IPR029048">
    <property type="entry name" value="HSP70_C_sf"/>
</dbReference>
<dbReference type="InterPro" id="IPR017441">
    <property type="entry name" value="Protein_kinase_ATP_BS"/>
</dbReference>
<keyword evidence="10" id="KW-1185">Reference proteome</keyword>
<protein>
    <recommendedName>
        <fullName evidence="8">Protein kinase domain-containing protein</fullName>
    </recommendedName>
</protein>
<sequence>MAGRYRVLELLGEGGMGQVWRGEDVRLERVVAVKVLLPHLLHGQAREQALARFEREGRAAARLSHRNIAAVHDVGEYNGQPYLVLEYLHGRDLKSLLQEFPRGLPVEDALSYGVQTADGLAAAHAVGVVHRDVKPANLMLGDNGTVKICDFGIARLHGATDGLTAGATIGTLAYMAPEQLSGQDIDHRTDLYALGATLFHLLTGRHVFVGDDARAVIAQHLTAAPPAARALRPDIPIQVEEYLGVLLAKEPDRRPEDATSVAARLRDLRRLCGDAERTAAGGRGWSARPSGGRAIGIDLGTTNSVVAILEGAEPIVIANAEGARTTPSVVVFGENGEVLVGEPAKRRAVTDAGRTIRSVKREMGTDRKTAVDGKVFVPQQISALVLQKLKLDAEYRLGEKVTDAVITLPAGFSEHQRQAVTEAGRIAGLNVLRVIDEPTSAALAYHARNETDAVILVFDLGGGSCSAAVVELGCGVVEVKATSGNGHLGGDDWDNAVVDWAVGKFKTAHGIDLSRDKAALERLREAGEKAKIELSSAGEARINLPYISSSAEGLLHLDETLTRAEFQKMTADLLDRCKVLLHQVIDDAGIGVDEIDHVVLVGGATRMPAVSGLIRELTGGKNPSSGVDPHEAVAAGAVLQAGILRGEVMDFLPLQVAPLSLGIETNRDGTLAAVSEGGIFRKMIERNTSIPTKQSEVFTTAEDDQPSVEVHVYQGERELAMHNKRLATLQLTGLPPVPGGVPQIQVTLDIDPNGIVGVLAEDLGTGEKRSAVVTVGSALPENDIEQMAREARWYAEQSRRRREEAEVRNQADTLAYSTEMLLSENGDIAPDDLKREAEETVAEVKRNLEHADIGTIRTSAEKLARVGRKLRAVVQARRI</sequence>
<dbReference type="Pfam" id="PF00012">
    <property type="entry name" value="HSP70"/>
    <property type="match status" value="1"/>
</dbReference>
<dbReference type="SUPFAM" id="SSF100920">
    <property type="entry name" value="Heat shock protein 70kD (HSP70), peptide-binding domain"/>
    <property type="match status" value="1"/>
</dbReference>
<evidence type="ECO:0000256" key="7">
    <source>
        <dbReference type="PROSITE-ProRule" id="PRU10141"/>
    </source>
</evidence>
<dbReference type="InterPro" id="IPR029047">
    <property type="entry name" value="HSP70_peptide-bd_sf"/>
</dbReference>
<dbReference type="InterPro" id="IPR008271">
    <property type="entry name" value="Ser/Thr_kinase_AS"/>
</dbReference>
<dbReference type="EMBL" id="BAAAZG010000001">
    <property type="protein sequence ID" value="GAA4054685.1"/>
    <property type="molecule type" value="Genomic_DNA"/>
</dbReference>
<dbReference type="PROSITE" id="PS00107">
    <property type="entry name" value="PROTEIN_KINASE_ATP"/>
    <property type="match status" value="1"/>
</dbReference>
<dbReference type="PROSITE" id="PS00108">
    <property type="entry name" value="PROTEIN_KINASE_ST"/>
    <property type="match status" value="1"/>
</dbReference>
<accession>A0ABP7UWX5</accession>